<sequence>MVKVLLLSDTHSYLDPRLDEHLKACDQIWHAGDWGSVELADKLAAYGKPIAGVYGNIDDRTIRNMYPKIRRFRCEDVTVAMTHIAGAPSNYKPDALEAFSKGLPMIFVCGHSHILQIKRDAKRNNMLFLNPGAAGQHGFHPEQTALRFKIDGARIYDMEVIQMPRIKVKLTPEEAKLIP</sequence>
<organism evidence="3 4">
    <name type="scientific">Aquirufa avitistagni</name>
    <dbReference type="NCBI Taxonomy" id="3104728"/>
    <lineage>
        <taxon>Bacteria</taxon>
        <taxon>Pseudomonadati</taxon>
        <taxon>Bacteroidota</taxon>
        <taxon>Cytophagia</taxon>
        <taxon>Cytophagales</taxon>
        <taxon>Flectobacillaceae</taxon>
        <taxon>Aquirufa</taxon>
    </lineage>
</organism>
<dbReference type="EMBL" id="JBBKXZ010000001">
    <property type="protein sequence ID" value="MFD3393984.1"/>
    <property type="molecule type" value="Genomic_DNA"/>
</dbReference>
<proteinExistence type="inferred from homology"/>
<dbReference type="RefSeq" id="WP_377982861.1">
    <property type="nucleotide sequence ID" value="NZ_JBBKXZ010000001.1"/>
</dbReference>
<evidence type="ECO:0000313" key="4">
    <source>
        <dbReference type="Proteomes" id="UP001598138"/>
    </source>
</evidence>
<dbReference type="Proteomes" id="UP001598138">
    <property type="component" value="Unassembled WGS sequence"/>
</dbReference>
<reference evidence="3 4" key="1">
    <citation type="submission" date="2024-03" db="EMBL/GenBank/DDBJ databases">
        <title>Aquirufa genome sequencing.</title>
        <authorList>
            <person name="Pitt A."/>
            <person name="Hahn M.W."/>
        </authorList>
    </citation>
    <scope>NUCLEOTIDE SEQUENCE [LARGE SCALE GENOMIC DNA]</scope>
    <source>
        <strain evidence="3 4">OSTEICH-129V</strain>
    </source>
</reference>
<protein>
    <submittedName>
        <fullName evidence="3">Metallophosphoesterase family protein</fullName>
    </submittedName>
</protein>
<accession>A0ABW6DJ17</accession>
<keyword evidence="4" id="KW-1185">Reference proteome</keyword>
<evidence type="ECO:0000256" key="1">
    <source>
        <dbReference type="ARBA" id="ARBA00008950"/>
    </source>
</evidence>
<dbReference type="Pfam" id="PF12850">
    <property type="entry name" value="Metallophos_2"/>
    <property type="match status" value="1"/>
</dbReference>
<evidence type="ECO:0000313" key="3">
    <source>
        <dbReference type="EMBL" id="MFD3393984.1"/>
    </source>
</evidence>
<evidence type="ECO:0000259" key="2">
    <source>
        <dbReference type="Pfam" id="PF12850"/>
    </source>
</evidence>
<name>A0ABW6DJ17_9BACT</name>
<dbReference type="PANTHER" id="PTHR11124">
    <property type="entry name" value="VACUOLAR SORTING PROTEIN VPS29"/>
    <property type="match status" value="1"/>
</dbReference>
<feature type="domain" description="Calcineurin-like phosphoesterase" evidence="2">
    <location>
        <begin position="3"/>
        <end position="151"/>
    </location>
</feature>
<comment type="caution">
    <text evidence="3">The sequence shown here is derived from an EMBL/GenBank/DDBJ whole genome shotgun (WGS) entry which is preliminary data.</text>
</comment>
<comment type="similarity">
    <text evidence="1">Belongs to the metallophosphoesterase superfamily. YfcE family.</text>
</comment>
<dbReference type="SUPFAM" id="SSF56300">
    <property type="entry name" value="Metallo-dependent phosphatases"/>
    <property type="match status" value="1"/>
</dbReference>
<dbReference type="Gene3D" id="3.60.21.10">
    <property type="match status" value="1"/>
</dbReference>
<gene>
    <name evidence="3" type="ORF">U0R10_05075</name>
</gene>
<dbReference type="InterPro" id="IPR000979">
    <property type="entry name" value="Phosphodiesterase_MJ0936/Vps29"/>
</dbReference>
<dbReference type="InterPro" id="IPR024654">
    <property type="entry name" value="Calcineurin-like_PHP_lpxH"/>
</dbReference>
<dbReference type="InterPro" id="IPR029052">
    <property type="entry name" value="Metallo-depent_PP-like"/>
</dbReference>